<proteinExistence type="predicted"/>
<dbReference type="Proteomes" id="UP000076335">
    <property type="component" value="Unassembled WGS sequence"/>
</dbReference>
<dbReference type="AlphaFoldDB" id="A0A154L9G6"/>
<dbReference type="RefSeq" id="WP_062948886.1">
    <property type="nucleotide sequence ID" value="NZ_LPVY01000003.1"/>
</dbReference>
<sequence length="291" mass="33835">MISSGKLSLEFIKRQAEEEQILPTNFKQVKLTKKYLLPRLKELYDDMLRLRLQFDQEFDPANHPQKGIYPKGYCYEITKGVKDLLEHELRSPKTAGLAALRDFCLQGGGIAKRVWGNLRHEYFQNAFQFGDLYVDVSNDTVTITKPKVEILPLGKARFHSISDYDIYGSLAEKYWNGQVYPNRHLPELAVMFPILFVSAEGNLQMHANYQTILYRNMQLDFALAEKFLNKGRFRDRILPEHHVKRLSSEFGGLEIPVSNDDLKKYFSDARRTELRLDAVRCQLLLDQARTI</sequence>
<evidence type="ECO:0000313" key="1">
    <source>
        <dbReference type="EMBL" id="KZB68077.1"/>
    </source>
</evidence>
<evidence type="ECO:0000313" key="2">
    <source>
        <dbReference type="Proteomes" id="UP000076335"/>
    </source>
</evidence>
<dbReference type="OrthoDB" id="5573608at2"/>
<reference evidence="1 2" key="1">
    <citation type="submission" date="2015-12" db="EMBL/GenBank/DDBJ databases">
        <title>Genome sequence of Thalassospira lucentensis MCCC 1A02072.</title>
        <authorList>
            <person name="Lu L."/>
            <person name="Lai Q."/>
            <person name="Shao Z."/>
            <person name="Qian P."/>
        </authorList>
    </citation>
    <scope>NUCLEOTIDE SEQUENCE [LARGE SCALE GENOMIC DNA]</scope>
    <source>
        <strain evidence="1 2">MCCC 1A02072</strain>
    </source>
</reference>
<comment type="caution">
    <text evidence="1">The sequence shown here is derived from an EMBL/GenBank/DDBJ whole genome shotgun (WGS) entry which is preliminary data.</text>
</comment>
<name>A0A154L9G6_9PROT</name>
<protein>
    <submittedName>
        <fullName evidence="1">Uncharacterized protein</fullName>
    </submittedName>
</protein>
<accession>A0A154L9G6</accession>
<organism evidence="1 2">
    <name type="scientific">Thalassospira lucentensis</name>
    <dbReference type="NCBI Taxonomy" id="168935"/>
    <lineage>
        <taxon>Bacteria</taxon>
        <taxon>Pseudomonadati</taxon>
        <taxon>Pseudomonadota</taxon>
        <taxon>Alphaproteobacteria</taxon>
        <taxon>Rhodospirillales</taxon>
        <taxon>Thalassospiraceae</taxon>
        <taxon>Thalassospira</taxon>
    </lineage>
</organism>
<gene>
    <name evidence="1" type="ORF">AUP42_11435</name>
</gene>
<dbReference type="EMBL" id="LPVY01000003">
    <property type="protein sequence ID" value="KZB68077.1"/>
    <property type="molecule type" value="Genomic_DNA"/>
</dbReference>